<dbReference type="RefSeq" id="WP_145248374.1">
    <property type="nucleotide sequence ID" value="NZ_CP036278.1"/>
</dbReference>
<feature type="domain" description="HTH cro/C1-type" evidence="1">
    <location>
        <begin position="19"/>
        <end position="72"/>
    </location>
</feature>
<proteinExistence type="predicted"/>
<evidence type="ECO:0000259" key="1">
    <source>
        <dbReference type="PROSITE" id="PS50943"/>
    </source>
</evidence>
<dbReference type="Pfam" id="PF12680">
    <property type="entry name" value="SnoaL_2"/>
    <property type="match status" value="1"/>
</dbReference>
<dbReference type="InterPro" id="IPR001387">
    <property type="entry name" value="Cro/C1-type_HTH"/>
</dbReference>
<dbReference type="SUPFAM" id="SSF54427">
    <property type="entry name" value="NTF2-like"/>
    <property type="match status" value="1"/>
</dbReference>
<dbReference type="InterPro" id="IPR010982">
    <property type="entry name" value="Lambda_DNA-bd_dom_sf"/>
</dbReference>
<keyword evidence="3" id="KW-1185">Reference proteome</keyword>
<dbReference type="KEGG" id="amuc:Pan181_35110"/>
<dbReference type="InterPro" id="IPR037401">
    <property type="entry name" value="SnoaL-like"/>
</dbReference>
<dbReference type="CDD" id="cd00093">
    <property type="entry name" value="HTH_XRE"/>
    <property type="match status" value="1"/>
</dbReference>
<accession>A0A518ARF6</accession>
<evidence type="ECO:0000313" key="2">
    <source>
        <dbReference type="EMBL" id="QDU57296.1"/>
    </source>
</evidence>
<gene>
    <name evidence="2" type="ORF">Pan181_35110</name>
</gene>
<dbReference type="Gene3D" id="3.10.450.50">
    <property type="match status" value="1"/>
</dbReference>
<dbReference type="PROSITE" id="PS50943">
    <property type="entry name" value="HTH_CROC1"/>
    <property type="match status" value="1"/>
</dbReference>
<dbReference type="GO" id="GO:0003677">
    <property type="term" value="F:DNA binding"/>
    <property type="evidence" value="ECO:0007669"/>
    <property type="project" value="InterPro"/>
</dbReference>
<dbReference type="AlphaFoldDB" id="A0A518ARF6"/>
<dbReference type="InterPro" id="IPR032710">
    <property type="entry name" value="NTF2-like_dom_sf"/>
</dbReference>
<protein>
    <submittedName>
        <fullName evidence="2">SnoaL-like domain protein</fullName>
    </submittedName>
</protein>
<dbReference type="SUPFAM" id="SSF47413">
    <property type="entry name" value="lambda repressor-like DNA-binding domains"/>
    <property type="match status" value="1"/>
</dbReference>
<dbReference type="Gene3D" id="1.10.260.40">
    <property type="entry name" value="lambda repressor-like DNA-binding domains"/>
    <property type="match status" value="1"/>
</dbReference>
<name>A0A518ARF6_9BACT</name>
<reference evidence="2 3" key="1">
    <citation type="submission" date="2019-02" db="EMBL/GenBank/DDBJ databases">
        <title>Deep-cultivation of Planctomycetes and their phenomic and genomic characterization uncovers novel biology.</title>
        <authorList>
            <person name="Wiegand S."/>
            <person name="Jogler M."/>
            <person name="Boedeker C."/>
            <person name="Pinto D."/>
            <person name="Vollmers J."/>
            <person name="Rivas-Marin E."/>
            <person name="Kohn T."/>
            <person name="Peeters S.H."/>
            <person name="Heuer A."/>
            <person name="Rast P."/>
            <person name="Oberbeckmann S."/>
            <person name="Bunk B."/>
            <person name="Jeske O."/>
            <person name="Meyerdierks A."/>
            <person name="Storesund J.E."/>
            <person name="Kallscheuer N."/>
            <person name="Luecker S."/>
            <person name="Lage O.M."/>
            <person name="Pohl T."/>
            <person name="Merkel B.J."/>
            <person name="Hornburger P."/>
            <person name="Mueller R.-W."/>
            <person name="Bruemmer F."/>
            <person name="Labrenz M."/>
            <person name="Spormann A.M."/>
            <person name="Op den Camp H."/>
            <person name="Overmann J."/>
            <person name="Amann R."/>
            <person name="Jetten M.S.M."/>
            <person name="Mascher T."/>
            <person name="Medema M.H."/>
            <person name="Devos D.P."/>
            <person name="Kaster A.-K."/>
            <person name="Ovreas L."/>
            <person name="Rohde M."/>
            <person name="Galperin M.Y."/>
            <person name="Jogler C."/>
        </authorList>
    </citation>
    <scope>NUCLEOTIDE SEQUENCE [LARGE SCALE GENOMIC DNA]</scope>
    <source>
        <strain evidence="2 3">Pan181</strain>
    </source>
</reference>
<dbReference type="Proteomes" id="UP000315750">
    <property type="component" value="Chromosome"/>
</dbReference>
<dbReference type="OrthoDB" id="266241at2"/>
<dbReference type="Pfam" id="PF13560">
    <property type="entry name" value="HTH_31"/>
    <property type="match status" value="1"/>
</dbReference>
<evidence type="ECO:0000313" key="3">
    <source>
        <dbReference type="Proteomes" id="UP000315750"/>
    </source>
</evidence>
<sequence length="225" mass="25172">MDSKPNNQPRFRPCNGEAIRSLRQSRGWTQRELANRSGYSLRLIQKAESGGTLLPETIHVLAKSLSTDRALVSVQELTATPLSIVQQFIEAINKYFQATVSEVPHLISEELVLWCAGEPEQVPFAGTWHGHEGLDAFLTTFFSILTPQHDPFLNSIRYATSGDEVVAWGEAIAAVDGMPAPSVWVWHRYVVRDGKITHFDNHFDTQVGTMHLAEARARGLLEHDE</sequence>
<organism evidence="2 3">
    <name type="scientific">Aeoliella mucimassa</name>
    <dbReference type="NCBI Taxonomy" id="2527972"/>
    <lineage>
        <taxon>Bacteria</taxon>
        <taxon>Pseudomonadati</taxon>
        <taxon>Planctomycetota</taxon>
        <taxon>Planctomycetia</taxon>
        <taxon>Pirellulales</taxon>
        <taxon>Lacipirellulaceae</taxon>
        <taxon>Aeoliella</taxon>
    </lineage>
</organism>
<dbReference type="EMBL" id="CP036278">
    <property type="protein sequence ID" value="QDU57296.1"/>
    <property type="molecule type" value="Genomic_DNA"/>
</dbReference>
<dbReference type="SMART" id="SM00530">
    <property type="entry name" value="HTH_XRE"/>
    <property type="match status" value="1"/>
</dbReference>